<organism evidence="5 6">
    <name type="scientific">Mycoplasmopsis bovirhinis</name>
    <dbReference type="NCBI Taxonomy" id="29553"/>
    <lineage>
        <taxon>Bacteria</taxon>
        <taxon>Bacillati</taxon>
        <taxon>Mycoplasmatota</taxon>
        <taxon>Mycoplasmoidales</taxon>
        <taxon>Metamycoplasmataceae</taxon>
        <taxon>Mycoplasmopsis</taxon>
    </lineage>
</organism>
<dbReference type="Pfam" id="PF02800">
    <property type="entry name" value="Gp_dh_C"/>
    <property type="match status" value="1"/>
</dbReference>
<accession>A0A224AY64</accession>
<evidence type="ECO:0000256" key="2">
    <source>
        <dbReference type="ARBA" id="ARBA00023002"/>
    </source>
</evidence>
<dbReference type="CDD" id="cd18126">
    <property type="entry name" value="GAPDH_I_C"/>
    <property type="match status" value="1"/>
</dbReference>
<reference evidence="5 6" key="1">
    <citation type="submission" date="2019-01" db="EMBL/GenBank/DDBJ databases">
        <authorList>
            <consortium name="Pathogen Informatics"/>
        </authorList>
    </citation>
    <scope>NUCLEOTIDE SEQUENCE [LARGE SCALE GENOMIC DNA]</scope>
    <source>
        <strain evidence="5 6">NCTC10118</strain>
    </source>
</reference>
<dbReference type="AlphaFoldDB" id="A0A224AY64"/>
<dbReference type="SUPFAM" id="SSF51735">
    <property type="entry name" value="NAD(P)-binding Rossmann-fold domains"/>
    <property type="match status" value="1"/>
</dbReference>
<dbReference type="SUPFAM" id="SSF55347">
    <property type="entry name" value="Glyceraldehyde-3-phosphate dehydrogenase-like, C-terminal domain"/>
    <property type="match status" value="1"/>
</dbReference>
<dbReference type="FunFam" id="3.40.50.720:FF:000001">
    <property type="entry name" value="Glyceraldehyde-3-phosphate dehydrogenase"/>
    <property type="match status" value="1"/>
</dbReference>
<dbReference type="Proteomes" id="UP000289952">
    <property type="component" value="Chromosome"/>
</dbReference>
<evidence type="ECO:0000256" key="4">
    <source>
        <dbReference type="RuleBase" id="RU361160"/>
    </source>
</evidence>
<dbReference type="PANTHER" id="PTHR43148">
    <property type="entry name" value="GLYCERALDEHYDE-3-PHOSPHATE DEHYDROGENASE 2"/>
    <property type="match status" value="1"/>
</dbReference>
<dbReference type="EMBL" id="LR214972">
    <property type="protein sequence ID" value="VEU62438.1"/>
    <property type="molecule type" value="Genomic_DNA"/>
</dbReference>
<dbReference type="RefSeq" id="WP_120161325.1">
    <property type="nucleotide sequence ID" value="NZ_AP018135.1"/>
</dbReference>
<dbReference type="FunFam" id="3.30.360.10:FF:000002">
    <property type="entry name" value="Glyceraldehyde-3-phosphate dehydrogenase"/>
    <property type="match status" value="1"/>
</dbReference>
<dbReference type="OrthoDB" id="9803304at2"/>
<dbReference type="Gene3D" id="3.40.50.720">
    <property type="entry name" value="NAD(P)-binding Rossmann-like Domain"/>
    <property type="match status" value="1"/>
</dbReference>
<protein>
    <recommendedName>
        <fullName evidence="4">Glyceraldehyde-3-phosphate dehydrogenase</fullName>
        <ecNumber evidence="4">1.2.1.-</ecNumber>
    </recommendedName>
</protein>
<evidence type="ECO:0000256" key="1">
    <source>
        <dbReference type="ARBA" id="ARBA00007406"/>
    </source>
</evidence>
<dbReference type="InterPro" id="IPR020829">
    <property type="entry name" value="GlycerAld_3-P_DH_cat"/>
</dbReference>
<dbReference type="GO" id="GO:0006006">
    <property type="term" value="P:glucose metabolic process"/>
    <property type="evidence" value="ECO:0007669"/>
    <property type="project" value="InterPro"/>
</dbReference>
<dbReference type="InterPro" id="IPR020831">
    <property type="entry name" value="GlycerAld/Erythrose_P_DH"/>
</dbReference>
<dbReference type="CDD" id="cd05214">
    <property type="entry name" value="GAPDH_I_N"/>
    <property type="match status" value="1"/>
</dbReference>
<dbReference type="InterPro" id="IPR036291">
    <property type="entry name" value="NAD(P)-bd_dom_sf"/>
</dbReference>
<dbReference type="PIRSF" id="PIRSF000149">
    <property type="entry name" value="GAP_DH"/>
    <property type="match status" value="1"/>
</dbReference>
<gene>
    <name evidence="5" type="primary">gap</name>
    <name evidence="5" type="ORF">NCTC10118_00014</name>
</gene>
<dbReference type="PRINTS" id="PR00078">
    <property type="entry name" value="G3PDHDRGNASE"/>
</dbReference>
<dbReference type="EC" id="1.2.1.-" evidence="4"/>
<proteinExistence type="inferred from homology"/>
<dbReference type="Gene3D" id="3.30.360.10">
    <property type="entry name" value="Dihydrodipicolinate Reductase, domain 2"/>
    <property type="match status" value="1"/>
</dbReference>
<keyword evidence="6" id="KW-1185">Reference proteome</keyword>
<dbReference type="SMART" id="SM00846">
    <property type="entry name" value="Gp_dh_N"/>
    <property type="match status" value="1"/>
</dbReference>
<evidence type="ECO:0000256" key="3">
    <source>
        <dbReference type="RuleBase" id="RU000397"/>
    </source>
</evidence>
<dbReference type="Pfam" id="PF00044">
    <property type="entry name" value="Gp_dh_N"/>
    <property type="match status" value="1"/>
</dbReference>
<dbReference type="GO" id="GO:0051287">
    <property type="term" value="F:NAD binding"/>
    <property type="evidence" value="ECO:0007669"/>
    <property type="project" value="InterPro"/>
</dbReference>
<evidence type="ECO:0000313" key="5">
    <source>
        <dbReference type="EMBL" id="VEU62438.1"/>
    </source>
</evidence>
<evidence type="ECO:0000313" key="6">
    <source>
        <dbReference type="Proteomes" id="UP000289952"/>
    </source>
</evidence>
<dbReference type="PROSITE" id="PS00071">
    <property type="entry name" value="GAPDH"/>
    <property type="match status" value="1"/>
</dbReference>
<comment type="similarity">
    <text evidence="1 3">Belongs to the glyceraldehyde-3-phosphate dehydrogenase family.</text>
</comment>
<dbReference type="InterPro" id="IPR020830">
    <property type="entry name" value="GlycerAld_3-P_DH_AS"/>
</dbReference>
<dbReference type="InterPro" id="IPR006424">
    <property type="entry name" value="Glyceraldehyde-3-P_DH_1"/>
</dbReference>
<dbReference type="NCBIfam" id="TIGR01534">
    <property type="entry name" value="GAPDH-I"/>
    <property type="match status" value="1"/>
</dbReference>
<dbReference type="GO" id="GO:0050661">
    <property type="term" value="F:NADP binding"/>
    <property type="evidence" value="ECO:0007669"/>
    <property type="project" value="InterPro"/>
</dbReference>
<sequence>MKKVAINGFGRIGRLFFRRLLESGSNLEVVAVNDLTDAKTLAHLLKFDTAFGRLNATVEAKEGALVVNGKEIKVLAERDPENLPWAELDIDLVVESTGFFTKREGAEKHVKAGAKKVVVSAPSDKDVKTVVYNVNHKILDASDTVISAASCTTNSLAPMVKVLADEFGLKSGYMTTIHAYTGDQRLQDAPHKDLRRARAAAANMVPTSTGAAKAIGLVVPEASGKLDGVAIRVPLITGSLVDLTVFLDKQPTVEEVNAAMKKAANETMKYETEEIVSSDIVNSTHGSIFDSALTTVKATPEGNLYKLFSWYDNEMSYVSQLVRTVVYFANLDK</sequence>
<keyword evidence="2 4" id="KW-0560">Oxidoreductase</keyword>
<dbReference type="GO" id="GO:0016620">
    <property type="term" value="F:oxidoreductase activity, acting on the aldehyde or oxo group of donors, NAD or NADP as acceptor"/>
    <property type="evidence" value="ECO:0007669"/>
    <property type="project" value="InterPro"/>
</dbReference>
<dbReference type="InterPro" id="IPR020828">
    <property type="entry name" value="GlycerAld_3-P_DH_NAD(P)-bd"/>
</dbReference>
<name>A0A224AY64_9BACT</name>